<feature type="compositionally biased region" description="Acidic residues" evidence="1">
    <location>
        <begin position="146"/>
        <end position="168"/>
    </location>
</feature>
<feature type="compositionally biased region" description="Basic and acidic residues" evidence="1">
    <location>
        <begin position="520"/>
        <end position="533"/>
    </location>
</feature>
<accession>A0ABP0S318</accession>
<feature type="compositionally biased region" description="Basic and acidic residues" evidence="1">
    <location>
        <begin position="268"/>
        <end position="281"/>
    </location>
</feature>
<feature type="compositionally biased region" description="Basic and acidic residues" evidence="1">
    <location>
        <begin position="309"/>
        <end position="330"/>
    </location>
</feature>
<gene>
    <name evidence="2" type="ORF">SCF082_LOCUS49703</name>
</gene>
<organism evidence="2 3">
    <name type="scientific">Durusdinium trenchii</name>
    <dbReference type="NCBI Taxonomy" id="1381693"/>
    <lineage>
        <taxon>Eukaryota</taxon>
        <taxon>Sar</taxon>
        <taxon>Alveolata</taxon>
        <taxon>Dinophyceae</taxon>
        <taxon>Suessiales</taxon>
        <taxon>Symbiodiniaceae</taxon>
        <taxon>Durusdinium</taxon>
    </lineage>
</organism>
<feature type="compositionally biased region" description="Basic and acidic residues" evidence="1">
    <location>
        <begin position="466"/>
        <end position="480"/>
    </location>
</feature>
<reference evidence="2 3" key="1">
    <citation type="submission" date="2024-02" db="EMBL/GenBank/DDBJ databases">
        <authorList>
            <person name="Chen Y."/>
            <person name="Shah S."/>
            <person name="Dougan E. K."/>
            <person name="Thang M."/>
            <person name="Chan C."/>
        </authorList>
    </citation>
    <scope>NUCLEOTIDE SEQUENCE [LARGE SCALE GENOMIC DNA]</scope>
</reference>
<evidence type="ECO:0000313" key="3">
    <source>
        <dbReference type="Proteomes" id="UP001642464"/>
    </source>
</evidence>
<feature type="compositionally biased region" description="Acidic residues" evidence="1">
    <location>
        <begin position="508"/>
        <end position="519"/>
    </location>
</feature>
<protein>
    <submittedName>
        <fullName evidence="2">Putative</fullName>
    </submittedName>
</protein>
<sequence length="668" mass="75640">MPSLAEIAKEWEMDDGIRAHLRETKRLLVKEAWDEDVKINVDFAEKNYPVLKPLVRRLLDEDGNVGMHSVPDMLVQINRVYLLMKLAPPNKKELKKDAKNLKKFLGLVKRKLQRQQVPRSELFRRLMSLVYDPDEKDPLMEATQGEGEDTQAGEESEGDEEEEEEEERDGAHEGHDETKSQPPNPPEPSSHGSQLVLDEPSHDPSQLGVIDLVESPVDSPLPCKKLFHEEDHEDVHTNTFEMNSVSLDEPMTEEQRSEQIASKTKKSDKKESESADKKPDMKEDEDEWEHGDECENGDEHEEEDYEDDVAQKGIEEQTVSHDMEAGEAKPDNMSMASLKKHDEPTKKLEEHAASTSEGQKHELLGVQGNEVAEDTKETEEEMHHGRKEQIKCDPKKEIEREEDEAPGAKTSSQQIKGKKRAKSPKEEPEPSHEAPKPRAKRKAKATVQKEGSDEPGESAHTKKQRKQNEKNEEKPKEVKAKGKAKAKHMNETECAPKGPEALPTEADLFGEEGMAEEEEQRGVEKEEVTHGKPSEPAPKKRSKAKEGSEEKKKEPTGASRKKTSSTMEAEEEEAKVKKQRKSRSQPQPKEPSAIDTKDEEEPEPEHPKPESKKVQRKRSSTTSSPTTFARRKCPATSFGKLKWEVLRKVFGEGIKPHLQAYSAHEEPL</sequence>
<feature type="compositionally biased region" description="Polar residues" evidence="1">
    <location>
        <begin position="237"/>
        <end position="246"/>
    </location>
</feature>
<dbReference type="EMBL" id="CAXAMM010042795">
    <property type="protein sequence ID" value="CAK9106712.1"/>
    <property type="molecule type" value="Genomic_DNA"/>
</dbReference>
<feature type="compositionally biased region" description="Basic and acidic residues" evidence="1">
    <location>
        <begin position="604"/>
        <end position="613"/>
    </location>
</feature>
<feature type="compositionally biased region" description="Acidic residues" evidence="1">
    <location>
        <begin position="282"/>
        <end position="308"/>
    </location>
</feature>
<feature type="compositionally biased region" description="Basic and acidic residues" evidence="1">
    <location>
        <begin position="544"/>
        <end position="555"/>
    </location>
</feature>
<feature type="compositionally biased region" description="Basic and acidic residues" evidence="1">
    <location>
        <begin position="169"/>
        <end position="179"/>
    </location>
</feature>
<evidence type="ECO:0000256" key="1">
    <source>
        <dbReference type="SAM" id="MobiDB-lite"/>
    </source>
</evidence>
<feature type="compositionally biased region" description="Basic and acidic residues" evidence="1">
    <location>
        <begin position="381"/>
        <end position="399"/>
    </location>
</feature>
<feature type="compositionally biased region" description="Basic and acidic residues" evidence="1">
    <location>
        <begin position="423"/>
        <end position="436"/>
    </location>
</feature>
<name>A0ABP0S318_9DINO</name>
<proteinExistence type="predicted"/>
<comment type="caution">
    <text evidence="2">The sequence shown here is derived from an EMBL/GenBank/DDBJ whole genome shotgun (WGS) entry which is preliminary data.</text>
</comment>
<dbReference type="Proteomes" id="UP001642464">
    <property type="component" value="Unassembled WGS sequence"/>
</dbReference>
<feature type="compositionally biased region" description="Basic and acidic residues" evidence="1">
    <location>
        <begin position="226"/>
        <end position="236"/>
    </location>
</feature>
<keyword evidence="3" id="KW-1185">Reference proteome</keyword>
<feature type="compositionally biased region" description="Basic and acidic residues" evidence="1">
    <location>
        <begin position="339"/>
        <end position="363"/>
    </location>
</feature>
<evidence type="ECO:0000313" key="2">
    <source>
        <dbReference type="EMBL" id="CAK9106712.1"/>
    </source>
</evidence>
<feature type="region of interest" description="Disordered" evidence="1">
    <location>
        <begin position="134"/>
        <end position="634"/>
    </location>
</feature>